<keyword evidence="4" id="KW-1185">Reference proteome</keyword>
<gene>
    <name evidence="3" type="ORF">EWB00_010381</name>
</gene>
<dbReference type="Proteomes" id="UP000311919">
    <property type="component" value="Unassembled WGS sequence"/>
</dbReference>
<evidence type="ECO:0000313" key="3">
    <source>
        <dbReference type="EMBL" id="TNN04838.1"/>
    </source>
</evidence>
<dbReference type="AlphaFoldDB" id="A0A4Z2CKT7"/>
<feature type="compositionally biased region" description="Basic and acidic residues" evidence="1">
    <location>
        <begin position="173"/>
        <end position="182"/>
    </location>
</feature>
<evidence type="ECO:0000313" key="4">
    <source>
        <dbReference type="Proteomes" id="UP000311919"/>
    </source>
</evidence>
<feature type="region of interest" description="Disordered" evidence="1">
    <location>
        <begin position="164"/>
        <end position="212"/>
    </location>
</feature>
<comment type="caution">
    <text evidence="3">The sequence shown here is derived from an EMBL/GenBank/DDBJ whole genome shotgun (WGS) entry which is preliminary data.</text>
</comment>
<reference evidence="3 4" key="1">
    <citation type="submission" date="2019-03" db="EMBL/GenBank/DDBJ databases">
        <title>An improved genome assembly of the fluke Schistosoma japonicum.</title>
        <authorList>
            <person name="Hu W."/>
            <person name="Luo F."/>
            <person name="Yin M."/>
            <person name="Mo X."/>
            <person name="Sun C."/>
            <person name="Wu Q."/>
            <person name="Zhu B."/>
            <person name="Xiang M."/>
            <person name="Wang J."/>
            <person name="Wang Y."/>
            <person name="Zhang T."/>
            <person name="Xu B."/>
            <person name="Zheng H."/>
            <person name="Feng Z."/>
        </authorList>
    </citation>
    <scope>NUCLEOTIDE SEQUENCE [LARGE SCALE GENOMIC DNA]</scope>
    <source>
        <strain evidence="3">HuSjv2</strain>
        <tissue evidence="3">Worms</tissue>
    </source>
</reference>
<organism evidence="3 4">
    <name type="scientific">Schistosoma japonicum</name>
    <name type="common">Blood fluke</name>
    <dbReference type="NCBI Taxonomy" id="6182"/>
    <lineage>
        <taxon>Eukaryota</taxon>
        <taxon>Metazoa</taxon>
        <taxon>Spiralia</taxon>
        <taxon>Lophotrochozoa</taxon>
        <taxon>Platyhelminthes</taxon>
        <taxon>Trematoda</taxon>
        <taxon>Digenea</taxon>
        <taxon>Strigeidida</taxon>
        <taxon>Schistosomatoidea</taxon>
        <taxon>Schistosomatidae</taxon>
        <taxon>Schistosoma</taxon>
    </lineage>
</organism>
<feature type="transmembrane region" description="Helical" evidence="2">
    <location>
        <begin position="21"/>
        <end position="38"/>
    </location>
</feature>
<accession>A0A4Z2CKT7</accession>
<keyword evidence="2" id="KW-1133">Transmembrane helix</keyword>
<evidence type="ECO:0000256" key="1">
    <source>
        <dbReference type="SAM" id="MobiDB-lite"/>
    </source>
</evidence>
<dbReference type="STRING" id="6182.A0A4Z2CKT7"/>
<dbReference type="EMBL" id="SKCS01000799">
    <property type="protein sequence ID" value="TNN04838.1"/>
    <property type="molecule type" value="Genomic_DNA"/>
</dbReference>
<keyword evidence="2" id="KW-0472">Membrane</keyword>
<protein>
    <submittedName>
        <fullName evidence="3">Cyclin-T2</fullName>
    </submittedName>
</protein>
<name>A0A4Z2CKT7_SCHJA</name>
<feature type="transmembrane region" description="Helical" evidence="2">
    <location>
        <begin position="106"/>
        <end position="125"/>
    </location>
</feature>
<keyword evidence="2" id="KW-0812">Transmembrane</keyword>
<feature type="non-terminal residue" evidence="3">
    <location>
        <position position="1"/>
    </location>
</feature>
<sequence>CPGQNLVSLMLKVVLAKNTRWFLAFFLVTLCLAIFNFLTSIYSMAFYCGVTLLIVRLCGNVLLTLLLPSLLWDLVRQFNLYLLIEAWQLELMYACTKFYVCTKYQYILTMLFDFGDVVMLYSILFTNRIENSVSHSGGGEHKAHYPPAANRVHGTEYRMASAGYNPVSNKQSCGRDEHEDSRINSGNPRSIKPAGHPSQGNARVKPDLNDYF</sequence>
<feature type="transmembrane region" description="Helical" evidence="2">
    <location>
        <begin position="44"/>
        <end position="68"/>
    </location>
</feature>
<evidence type="ECO:0000256" key="2">
    <source>
        <dbReference type="SAM" id="Phobius"/>
    </source>
</evidence>
<proteinExistence type="predicted"/>